<protein>
    <recommendedName>
        <fullName evidence="4">Exocyst complex component SEC5</fullName>
    </recommendedName>
</protein>
<evidence type="ECO:0000256" key="2">
    <source>
        <dbReference type="ARBA" id="ARBA00022448"/>
    </source>
</evidence>
<dbReference type="Proteomes" id="UP001281410">
    <property type="component" value="Unassembled WGS sequence"/>
</dbReference>
<dbReference type="EMBL" id="JANJYJ010000009">
    <property type="protein sequence ID" value="KAK3189915.1"/>
    <property type="molecule type" value="Genomic_DNA"/>
</dbReference>
<evidence type="ECO:0000259" key="5">
    <source>
        <dbReference type="Pfam" id="PF15469"/>
    </source>
</evidence>
<keyword evidence="4" id="KW-0653">Protein transport</keyword>
<dbReference type="InterPro" id="IPR029175">
    <property type="entry name" value="EXOC2/Sec5"/>
</dbReference>
<evidence type="ECO:0000313" key="7">
    <source>
        <dbReference type="Proteomes" id="UP001281410"/>
    </source>
</evidence>
<comment type="subunit">
    <text evidence="4">Component of the exocyst complex.</text>
</comment>
<evidence type="ECO:0000313" key="6">
    <source>
        <dbReference type="EMBL" id="KAK3189915.1"/>
    </source>
</evidence>
<sequence length="288" mass="32281">MPVSYSNKTKLCLSPLILHLRFSPDSLSLQIVSQSRFGFWCSISGPERCLDMRCNSIIEFQNLKGGFVSIQLLKVGYPWIVKSDGPQQGKGDVKDAMKSMEKGRAATASSTKKLMNFSENFEAKLFLSRVHQDTSGADLKSGALGLITDLKGQTQQRKLLVKDNFDCFVSCKTIIDGILVYIESKLKQIEDNPEGSETSHLFNLMQGVNSRASCSFKPLFERQVVPKPQSDTFVLQKQQSFWAEIGTEEIVNEIRKVHAVERTPFMILFSLCTRRNSAAKVPWKVGCP</sequence>
<feature type="domain" description="Exocyst complex component EXOC2/Sec5 N-terminal" evidence="5">
    <location>
        <begin position="110"/>
        <end position="223"/>
    </location>
</feature>
<comment type="function">
    <text evidence="4">Component of the exocyst complex involved in the docking of exocytic vesicles with fusion sites on the plasma membrane.</text>
</comment>
<dbReference type="GO" id="GO:0006887">
    <property type="term" value="P:exocytosis"/>
    <property type="evidence" value="ECO:0007669"/>
    <property type="project" value="UniProtKB-KW"/>
</dbReference>
<dbReference type="InterPro" id="IPR039481">
    <property type="entry name" value="EXOC2/Sec5_N_dom"/>
</dbReference>
<dbReference type="PANTHER" id="PTHR13043">
    <property type="entry name" value="EXOCYST COMPLEX COMPONENT SEC5"/>
    <property type="match status" value="1"/>
</dbReference>
<name>A0AAD9ZSK7_9ROSI</name>
<gene>
    <name evidence="6" type="ORF">Dsin_029476</name>
</gene>
<proteinExistence type="inferred from homology"/>
<dbReference type="GO" id="GO:0000145">
    <property type="term" value="C:exocyst"/>
    <property type="evidence" value="ECO:0007669"/>
    <property type="project" value="UniProtKB-UniRule"/>
</dbReference>
<keyword evidence="7" id="KW-1185">Reference proteome</keyword>
<dbReference type="Pfam" id="PF15469">
    <property type="entry name" value="Sec5"/>
    <property type="match status" value="1"/>
</dbReference>
<dbReference type="PANTHER" id="PTHR13043:SF1">
    <property type="entry name" value="EXOCYST COMPLEX COMPONENT 2"/>
    <property type="match status" value="1"/>
</dbReference>
<dbReference type="GO" id="GO:0006893">
    <property type="term" value="P:Golgi to plasma membrane transport"/>
    <property type="evidence" value="ECO:0007669"/>
    <property type="project" value="UniProtKB-UniRule"/>
</dbReference>
<reference evidence="6" key="1">
    <citation type="journal article" date="2023" name="Plant J.">
        <title>Genome sequences and population genomics provide insights into the demographic history, inbreeding, and mutation load of two 'living fossil' tree species of Dipteronia.</title>
        <authorList>
            <person name="Feng Y."/>
            <person name="Comes H.P."/>
            <person name="Chen J."/>
            <person name="Zhu S."/>
            <person name="Lu R."/>
            <person name="Zhang X."/>
            <person name="Li P."/>
            <person name="Qiu J."/>
            <person name="Olsen K.M."/>
            <person name="Qiu Y."/>
        </authorList>
    </citation>
    <scope>NUCLEOTIDE SEQUENCE</scope>
    <source>
        <strain evidence="6">NBL</strain>
    </source>
</reference>
<evidence type="ECO:0000256" key="3">
    <source>
        <dbReference type="ARBA" id="ARBA00022483"/>
    </source>
</evidence>
<accession>A0AAD9ZSK7</accession>
<dbReference type="AlphaFoldDB" id="A0AAD9ZSK7"/>
<comment type="caution">
    <text evidence="6">The sequence shown here is derived from an EMBL/GenBank/DDBJ whole genome shotgun (WGS) entry which is preliminary data.</text>
</comment>
<evidence type="ECO:0000256" key="4">
    <source>
        <dbReference type="RuleBase" id="RU365069"/>
    </source>
</evidence>
<evidence type="ECO:0000256" key="1">
    <source>
        <dbReference type="ARBA" id="ARBA00010578"/>
    </source>
</evidence>
<keyword evidence="2 4" id="KW-0813">Transport</keyword>
<keyword evidence="3 4" id="KW-0268">Exocytosis</keyword>
<organism evidence="6 7">
    <name type="scientific">Dipteronia sinensis</name>
    <dbReference type="NCBI Taxonomy" id="43782"/>
    <lineage>
        <taxon>Eukaryota</taxon>
        <taxon>Viridiplantae</taxon>
        <taxon>Streptophyta</taxon>
        <taxon>Embryophyta</taxon>
        <taxon>Tracheophyta</taxon>
        <taxon>Spermatophyta</taxon>
        <taxon>Magnoliopsida</taxon>
        <taxon>eudicotyledons</taxon>
        <taxon>Gunneridae</taxon>
        <taxon>Pentapetalae</taxon>
        <taxon>rosids</taxon>
        <taxon>malvids</taxon>
        <taxon>Sapindales</taxon>
        <taxon>Sapindaceae</taxon>
        <taxon>Hippocastanoideae</taxon>
        <taxon>Acereae</taxon>
        <taxon>Dipteronia</taxon>
    </lineage>
</organism>
<comment type="similarity">
    <text evidence="1 4">Belongs to the SEC5 family.</text>
</comment>
<dbReference type="GO" id="GO:0015031">
    <property type="term" value="P:protein transport"/>
    <property type="evidence" value="ECO:0007669"/>
    <property type="project" value="UniProtKB-KW"/>
</dbReference>